<evidence type="ECO:0000259" key="1">
    <source>
        <dbReference type="Pfam" id="PF24476"/>
    </source>
</evidence>
<dbReference type="PANTHER" id="PTHR37542">
    <property type="entry name" value="HELO DOMAIN-CONTAINING PROTEIN-RELATED"/>
    <property type="match status" value="1"/>
</dbReference>
<feature type="domain" description="DUF7580" evidence="1">
    <location>
        <begin position="184"/>
        <end position="247"/>
    </location>
</feature>
<dbReference type="OrthoDB" id="1911848at2759"/>
<dbReference type="PANTHER" id="PTHR37542:SF3">
    <property type="entry name" value="PRION-INHIBITION AND PROPAGATION HELO DOMAIN-CONTAINING PROTEIN"/>
    <property type="match status" value="1"/>
</dbReference>
<evidence type="ECO:0000313" key="3">
    <source>
        <dbReference type="Proteomes" id="UP000019373"/>
    </source>
</evidence>
<dbReference type="HOGENOM" id="CLU_765107_0_0_1"/>
<dbReference type="GeneID" id="19242158"/>
<sequence length="362" mass="40509">MELVQTRNTVADLQKLVEAAHASKNAHSRSMKWQQTVDAELEDLASFKALYTSLLADNTVQAREIKIEPSRIQIQSQRDVKQDHPRAIYTPDGDSEQQVWINWEDRDIPGNDPAPKSLSSLEELTILFMAPKPDEFCTPTCQGYSILQQAELPPRPALIFKNPPGFDPQVQPVSLFHAFTTHPKPSLVHRVALAHKLAQSLLYLHAVNWLHKALRSSNILFCPSSDAAALDVCAPYITGFDNSRRSRFNEATSEAPRVGRMEVYRHPETQLEGPMLPYRKTFDIYSLGLVMAEIALWRPLVGRHPGAVAHVGAWAARIAPGGGRREVCRGRGDMPKRAGRILCRAERPGDKRGHWDEDPAGI</sequence>
<name>U1GBN0_ENDPU</name>
<dbReference type="Gene3D" id="1.10.510.10">
    <property type="entry name" value="Transferase(Phosphotransferase) domain 1"/>
    <property type="match status" value="1"/>
</dbReference>
<protein>
    <recommendedName>
        <fullName evidence="1">DUF7580 domain-containing protein</fullName>
    </recommendedName>
</protein>
<dbReference type="EMBL" id="KE721405">
    <property type="protein sequence ID" value="ERF69458.1"/>
    <property type="molecule type" value="Genomic_DNA"/>
</dbReference>
<dbReference type="Proteomes" id="UP000019373">
    <property type="component" value="Unassembled WGS sequence"/>
</dbReference>
<dbReference type="SUPFAM" id="SSF56112">
    <property type="entry name" value="Protein kinase-like (PK-like)"/>
    <property type="match status" value="1"/>
</dbReference>
<organism evidence="2 3">
    <name type="scientific">Endocarpon pusillum (strain Z07020 / HMAS-L-300199)</name>
    <name type="common">Lichen-forming fungus</name>
    <dbReference type="NCBI Taxonomy" id="1263415"/>
    <lineage>
        <taxon>Eukaryota</taxon>
        <taxon>Fungi</taxon>
        <taxon>Dikarya</taxon>
        <taxon>Ascomycota</taxon>
        <taxon>Pezizomycotina</taxon>
        <taxon>Eurotiomycetes</taxon>
        <taxon>Chaetothyriomycetidae</taxon>
        <taxon>Verrucariales</taxon>
        <taxon>Verrucariaceae</taxon>
        <taxon>Endocarpon</taxon>
    </lineage>
</organism>
<gene>
    <name evidence="2" type="ORF">EPUS_07273</name>
</gene>
<dbReference type="eggNOG" id="ENOG502RXKN">
    <property type="taxonomic scope" value="Eukaryota"/>
</dbReference>
<dbReference type="RefSeq" id="XP_007804870.1">
    <property type="nucleotide sequence ID" value="XM_007806679.1"/>
</dbReference>
<dbReference type="Pfam" id="PF24476">
    <property type="entry name" value="DUF7580"/>
    <property type="match status" value="1"/>
</dbReference>
<dbReference type="InterPro" id="IPR011009">
    <property type="entry name" value="Kinase-like_dom_sf"/>
</dbReference>
<accession>U1GBN0</accession>
<dbReference type="InterPro" id="IPR056002">
    <property type="entry name" value="DUF7580"/>
</dbReference>
<evidence type="ECO:0000313" key="2">
    <source>
        <dbReference type="EMBL" id="ERF69458.1"/>
    </source>
</evidence>
<proteinExistence type="predicted"/>
<reference evidence="3" key="1">
    <citation type="journal article" date="2014" name="BMC Genomics">
        <title>Genome characteristics reveal the impact of lichenization on lichen-forming fungus Endocarpon pusillum Hedwig (Verrucariales, Ascomycota).</title>
        <authorList>
            <person name="Wang Y.-Y."/>
            <person name="Liu B."/>
            <person name="Zhang X.-Y."/>
            <person name="Zhou Q.-M."/>
            <person name="Zhang T."/>
            <person name="Li H."/>
            <person name="Yu Y.-F."/>
            <person name="Zhang X.-L."/>
            <person name="Hao X.-Y."/>
            <person name="Wang M."/>
            <person name="Wang L."/>
            <person name="Wei J.-C."/>
        </authorList>
    </citation>
    <scope>NUCLEOTIDE SEQUENCE [LARGE SCALE GENOMIC DNA]</scope>
    <source>
        <strain evidence="3">Z07020 / HMAS-L-300199</strain>
    </source>
</reference>
<keyword evidence="3" id="KW-1185">Reference proteome</keyword>
<dbReference type="AlphaFoldDB" id="U1GBN0"/>